<dbReference type="GO" id="GO:0043565">
    <property type="term" value="F:sequence-specific DNA binding"/>
    <property type="evidence" value="ECO:0007669"/>
    <property type="project" value="InterPro"/>
</dbReference>
<dbReference type="InterPro" id="IPR036388">
    <property type="entry name" value="WH-like_DNA-bd_sf"/>
</dbReference>
<dbReference type="InterPro" id="IPR000232">
    <property type="entry name" value="HSF_DNA-bd"/>
</dbReference>
<dbReference type="PANTHER" id="PTHR10015">
    <property type="entry name" value="HEAT SHOCK TRANSCRIPTION FACTOR"/>
    <property type="match status" value="1"/>
</dbReference>
<dbReference type="EMBL" id="BLLK01000022">
    <property type="protein sequence ID" value="GFH47053.1"/>
    <property type="molecule type" value="Genomic_DNA"/>
</dbReference>
<evidence type="ECO:0000259" key="4">
    <source>
        <dbReference type="Pfam" id="PF00447"/>
    </source>
</evidence>
<dbReference type="InterPro" id="IPR036390">
    <property type="entry name" value="WH_DNA-bd_sf"/>
</dbReference>
<proteinExistence type="predicted"/>
<dbReference type="PANTHER" id="PTHR10015:SF206">
    <property type="entry name" value="HSF-TYPE DNA-BINDING DOMAIN-CONTAINING PROTEIN"/>
    <property type="match status" value="1"/>
</dbReference>
<name>A0AAD3CK31_9STRA</name>
<gene>
    <name evidence="5" type="ORF">CTEN210_03528</name>
</gene>
<dbReference type="GO" id="GO:0005634">
    <property type="term" value="C:nucleus"/>
    <property type="evidence" value="ECO:0007669"/>
    <property type="project" value="UniProtKB-SubCell"/>
</dbReference>
<dbReference type="Gene3D" id="1.10.10.10">
    <property type="entry name" value="Winged helix-like DNA-binding domain superfamily/Winged helix DNA-binding domain"/>
    <property type="match status" value="1"/>
</dbReference>
<evidence type="ECO:0000256" key="1">
    <source>
        <dbReference type="ARBA" id="ARBA00004123"/>
    </source>
</evidence>
<protein>
    <recommendedName>
        <fullName evidence="4">HSF-type DNA-binding domain-containing protein</fullName>
    </recommendedName>
</protein>
<comment type="subcellular location">
    <subcellularLocation>
        <location evidence="1">Nucleus</location>
    </subcellularLocation>
</comment>
<accession>A0AAD3CK31</accession>
<evidence type="ECO:0000313" key="6">
    <source>
        <dbReference type="Proteomes" id="UP001054902"/>
    </source>
</evidence>
<sequence length="319" mass="36633">MDNEQEKKLANEKMRNFFEKEGIKRKGRAIKFPMKLMYVLDCEDYSHCISWTTPSTMGKNNKVLFQDSFTVHDVDAFASEVMPVLFKEAKYESFQRALYRWGFIKSHRKKKRDSIDGKHSFTYHHTGNMFAKNDWEKCSILSYSKTLKSAKHIMGEMSNTRITFQPLDVDQKRVSLTYNTTFEKKAAGKQRGLERMPEVHSSITSSLIDTLQTRRISNPNLLALDDIKFGKSNLNIPSTFPNLNLLTPSSTLYQPATIPLNFPRLDADALMMRPRLNPSPYCNSGLTAVQNLANSEYAKSILEKAYEALLNDTYFDQSG</sequence>
<keyword evidence="6" id="KW-1185">Reference proteome</keyword>
<evidence type="ECO:0000313" key="5">
    <source>
        <dbReference type="EMBL" id="GFH47053.1"/>
    </source>
</evidence>
<organism evidence="5 6">
    <name type="scientific">Chaetoceros tenuissimus</name>
    <dbReference type="NCBI Taxonomy" id="426638"/>
    <lineage>
        <taxon>Eukaryota</taxon>
        <taxon>Sar</taxon>
        <taxon>Stramenopiles</taxon>
        <taxon>Ochrophyta</taxon>
        <taxon>Bacillariophyta</taxon>
        <taxon>Coscinodiscophyceae</taxon>
        <taxon>Chaetocerotophycidae</taxon>
        <taxon>Chaetocerotales</taxon>
        <taxon>Chaetocerotaceae</taxon>
        <taxon>Chaetoceros</taxon>
    </lineage>
</organism>
<feature type="domain" description="HSF-type DNA-binding" evidence="4">
    <location>
        <begin position="32"/>
        <end position="136"/>
    </location>
</feature>
<keyword evidence="3" id="KW-0539">Nucleus</keyword>
<dbReference type="GO" id="GO:0003700">
    <property type="term" value="F:DNA-binding transcription factor activity"/>
    <property type="evidence" value="ECO:0007669"/>
    <property type="project" value="InterPro"/>
</dbReference>
<dbReference type="Pfam" id="PF00447">
    <property type="entry name" value="HSF_DNA-bind"/>
    <property type="match status" value="1"/>
</dbReference>
<comment type="caution">
    <text evidence="5">The sequence shown here is derived from an EMBL/GenBank/DDBJ whole genome shotgun (WGS) entry which is preliminary data.</text>
</comment>
<keyword evidence="2" id="KW-0238">DNA-binding</keyword>
<dbReference type="Proteomes" id="UP001054902">
    <property type="component" value="Unassembled WGS sequence"/>
</dbReference>
<dbReference type="SUPFAM" id="SSF46785">
    <property type="entry name" value="Winged helix' DNA-binding domain"/>
    <property type="match status" value="1"/>
</dbReference>
<evidence type="ECO:0000256" key="3">
    <source>
        <dbReference type="ARBA" id="ARBA00023242"/>
    </source>
</evidence>
<reference evidence="5 6" key="1">
    <citation type="journal article" date="2021" name="Sci. Rep.">
        <title>The genome of the diatom Chaetoceros tenuissimus carries an ancient integrated fragment of an extant virus.</title>
        <authorList>
            <person name="Hongo Y."/>
            <person name="Kimura K."/>
            <person name="Takaki Y."/>
            <person name="Yoshida Y."/>
            <person name="Baba S."/>
            <person name="Kobayashi G."/>
            <person name="Nagasaki K."/>
            <person name="Hano T."/>
            <person name="Tomaru Y."/>
        </authorList>
    </citation>
    <scope>NUCLEOTIDE SEQUENCE [LARGE SCALE GENOMIC DNA]</scope>
    <source>
        <strain evidence="5 6">NIES-3715</strain>
    </source>
</reference>
<dbReference type="AlphaFoldDB" id="A0AAD3CK31"/>
<evidence type="ECO:0000256" key="2">
    <source>
        <dbReference type="ARBA" id="ARBA00023125"/>
    </source>
</evidence>